<evidence type="ECO:0000259" key="10">
    <source>
        <dbReference type="Pfam" id="PF03800"/>
    </source>
</evidence>
<keyword evidence="4" id="KW-0132">Cell division</keyword>
<feature type="coiled-coil region" evidence="9">
    <location>
        <begin position="394"/>
        <end position="439"/>
    </location>
</feature>
<name>A0A8H7SCX2_9FUNG</name>
<gene>
    <name evidence="11" type="ORF">INT45_011401</name>
</gene>
<dbReference type="GO" id="GO:0051301">
    <property type="term" value="P:cell division"/>
    <property type="evidence" value="ECO:0007669"/>
    <property type="project" value="UniProtKB-KW"/>
</dbReference>
<dbReference type="InterPro" id="IPR038275">
    <property type="entry name" value="Nuf2_N_sf"/>
</dbReference>
<protein>
    <recommendedName>
        <fullName evidence="10">Kinetochore protein Nuf2 N-terminal domain-containing protein</fullName>
    </recommendedName>
</protein>
<accession>A0A8H7SCX2</accession>
<evidence type="ECO:0000256" key="6">
    <source>
        <dbReference type="ARBA" id="ARBA00023054"/>
    </source>
</evidence>
<evidence type="ECO:0000256" key="3">
    <source>
        <dbReference type="ARBA" id="ARBA00022454"/>
    </source>
</evidence>
<comment type="caution">
    <text evidence="11">The sequence shown here is derived from an EMBL/GenBank/DDBJ whole genome shotgun (WGS) entry which is preliminary data.</text>
</comment>
<evidence type="ECO:0000256" key="8">
    <source>
        <dbReference type="ARBA" id="ARBA00023328"/>
    </source>
</evidence>
<dbReference type="Proteomes" id="UP000646827">
    <property type="component" value="Unassembled WGS sequence"/>
</dbReference>
<keyword evidence="5" id="KW-0498">Mitosis</keyword>
<keyword evidence="6 9" id="KW-0175">Coiled coil</keyword>
<evidence type="ECO:0000256" key="2">
    <source>
        <dbReference type="ARBA" id="ARBA00005498"/>
    </source>
</evidence>
<comment type="subcellular location">
    <subcellularLocation>
        <location evidence="1">Chromosome</location>
        <location evidence="1">Centromere</location>
    </subcellularLocation>
</comment>
<sequence length="445" mass="52043">MQRFRNAILFESEVTAETEFNLPTLSTADLVHCFRAMQIDVTERDLLHPTPESTQEIFRTILGLVKSWRIKHVPRGFGENITLASINGVSLLYYEMQDLLSNLGHKDFTTSDLLFPTPHRLARILSALANFAMFREERWADYETPAGEVEEISLREESAFELQRQLKLEIEQHREYDEEQDLQVQQLELDNSEYEKELRAISAEGDALKTEHDKLRETRRQLKDFMQDVQYKLLTMKEGINSFQSRANYDPVQAAANIAKLKEKSLEYQSTISSIQKQLQLANERLEYVETYIQEIEIGTQKAQEIQRLRNECDWVKNSMIDVQGNIEKVTQKCNELQETQKKLHQSDQALKGRVQELEEQEEKTRESRHQKFLKITREFEGAQKEALEINTKVLRHKAKIAEVEQELEDVIQTLDTKVKEVQTHVKELESAKMDYMDKVRDACT</sequence>
<dbReference type="EMBL" id="JAEPRB010000024">
    <property type="protein sequence ID" value="KAG2225733.1"/>
    <property type="molecule type" value="Genomic_DNA"/>
</dbReference>
<dbReference type="Gene3D" id="1.10.418.60">
    <property type="entry name" value="Ncd80 complex, Nuf2 subunit"/>
    <property type="match status" value="1"/>
</dbReference>
<dbReference type="AlphaFoldDB" id="A0A8H7SCX2"/>
<dbReference type="OrthoDB" id="8194677at2759"/>
<dbReference type="Pfam" id="PF03800">
    <property type="entry name" value="Nuf2"/>
    <property type="match status" value="1"/>
</dbReference>
<evidence type="ECO:0000256" key="5">
    <source>
        <dbReference type="ARBA" id="ARBA00022776"/>
    </source>
</evidence>
<keyword evidence="8" id="KW-0137">Centromere</keyword>
<keyword evidence="3" id="KW-0158">Chromosome</keyword>
<feature type="domain" description="Kinetochore protein Nuf2 N-terminal" evidence="10">
    <location>
        <begin position="20"/>
        <end position="146"/>
    </location>
</feature>
<evidence type="ECO:0000256" key="9">
    <source>
        <dbReference type="SAM" id="Coils"/>
    </source>
</evidence>
<reference evidence="11 12" key="1">
    <citation type="submission" date="2020-12" db="EMBL/GenBank/DDBJ databases">
        <title>Metabolic potential, ecology and presence of endohyphal bacteria is reflected in genomic diversity of Mucoromycotina.</title>
        <authorList>
            <person name="Muszewska A."/>
            <person name="Okrasinska A."/>
            <person name="Steczkiewicz K."/>
            <person name="Drgas O."/>
            <person name="Orlowska M."/>
            <person name="Perlinska-Lenart U."/>
            <person name="Aleksandrzak-Piekarczyk T."/>
            <person name="Szatraj K."/>
            <person name="Zielenkiewicz U."/>
            <person name="Pilsyk S."/>
            <person name="Malc E."/>
            <person name="Mieczkowski P."/>
            <person name="Kruszewska J.S."/>
            <person name="Biernat P."/>
            <person name="Pawlowska J."/>
        </authorList>
    </citation>
    <scope>NUCLEOTIDE SEQUENCE [LARGE SCALE GENOMIC DNA]</scope>
    <source>
        <strain evidence="11 12">CBS 142.35</strain>
    </source>
</reference>
<proteinExistence type="inferred from homology"/>
<evidence type="ECO:0000256" key="7">
    <source>
        <dbReference type="ARBA" id="ARBA00023306"/>
    </source>
</evidence>
<dbReference type="GO" id="GO:0031262">
    <property type="term" value="C:Ndc80 complex"/>
    <property type="evidence" value="ECO:0007669"/>
    <property type="project" value="InterPro"/>
</dbReference>
<feature type="coiled-coil region" evidence="9">
    <location>
        <begin position="320"/>
        <end position="368"/>
    </location>
</feature>
<evidence type="ECO:0000313" key="12">
    <source>
        <dbReference type="Proteomes" id="UP000646827"/>
    </source>
</evidence>
<keyword evidence="12" id="KW-1185">Reference proteome</keyword>
<comment type="similarity">
    <text evidence="2">Belongs to the NUF2 family.</text>
</comment>
<feature type="coiled-coil region" evidence="9">
    <location>
        <begin position="177"/>
        <end position="228"/>
    </location>
</feature>
<dbReference type="InterPro" id="IPR005549">
    <property type="entry name" value="Kinetochore_Nuf2_N"/>
</dbReference>
<organism evidence="11 12">
    <name type="scientific">Circinella minor</name>
    <dbReference type="NCBI Taxonomy" id="1195481"/>
    <lineage>
        <taxon>Eukaryota</taxon>
        <taxon>Fungi</taxon>
        <taxon>Fungi incertae sedis</taxon>
        <taxon>Mucoromycota</taxon>
        <taxon>Mucoromycotina</taxon>
        <taxon>Mucoromycetes</taxon>
        <taxon>Mucorales</taxon>
        <taxon>Lichtheimiaceae</taxon>
        <taxon>Circinella</taxon>
    </lineage>
</organism>
<evidence type="ECO:0000313" key="11">
    <source>
        <dbReference type="EMBL" id="KAG2225733.1"/>
    </source>
</evidence>
<evidence type="ECO:0000256" key="4">
    <source>
        <dbReference type="ARBA" id="ARBA00022618"/>
    </source>
</evidence>
<evidence type="ECO:0000256" key="1">
    <source>
        <dbReference type="ARBA" id="ARBA00004584"/>
    </source>
</evidence>
<keyword evidence="7" id="KW-0131">Cell cycle</keyword>